<keyword evidence="4 5" id="KW-0143">Chaperone</keyword>
<evidence type="ECO:0000259" key="7">
    <source>
        <dbReference type="Pfam" id="PF24986"/>
    </source>
</evidence>
<dbReference type="InterPro" id="IPR011033">
    <property type="entry name" value="PRC_barrel-like_sf"/>
</dbReference>
<keyword evidence="3 5" id="KW-0698">rRNA processing</keyword>
<comment type="similarity">
    <text evidence="5">Belongs to the RimM family.</text>
</comment>
<dbReference type="Pfam" id="PF01782">
    <property type="entry name" value="RimM"/>
    <property type="match status" value="1"/>
</dbReference>
<dbReference type="InterPro" id="IPR009000">
    <property type="entry name" value="Transl_B-barrel_sf"/>
</dbReference>
<evidence type="ECO:0000256" key="2">
    <source>
        <dbReference type="ARBA" id="ARBA00022517"/>
    </source>
</evidence>
<evidence type="ECO:0000256" key="1">
    <source>
        <dbReference type="ARBA" id="ARBA00022490"/>
    </source>
</evidence>
<dbReference type="PANTHER" id="PTHR33692">
    <property type="entry name" value="RIBOSOME MATURATION FACTOR RIMM"/>
    <property type="match status" value="1"/>
</dbReference>
<evidence type="ECO:0000256" key="5">
    <source>
        <dbReference type="HAMAP-Rule" id="MF_00014"/>
    </source>
</evidence>
<comment type="function">
    <text evidence="5">An accessory protein needed during the final step in the assembly of 30S ribosomal subunit, possibly for assembly of the head region. Essential for efficient processing of 16S rRNA. May be needed both before and after RbfA during the maturation of 16S rRNA. It has affinity for free ribosomal 30S subunits but not for 70S ribosomes.</text>
</comment>
<dbReference type="PANTHER" id="PTHR33692:SF1">
    <property type="entry name" value="RIBOSOME MATURATION FACTOR RIMM"/>
    <property type="match status" value="1"/>
</dbReference>
<comment type="subunit">
    <text evidence="5">Binds ribosomal protein uS19.</text>
</comment>
<name>A0ABS4KD26_9FIRM</name>
<dbReference type="Gene3D" id="2.30.30.240">
    <property type="entry name" value="PRC-barrel domain"/>
    <property type="match status" value="1"/>
</dbReference>
<dbReference type="SUPFAM" id="SSF50447">
    <property type="entry name" value="Translation proteins"/>
    <property type="match status" value="1"/>
</dbReference>
<keyword evidence="9" id="KW-1185">Reference proteome</keyword>
<feature type="domain" description="Ribosome maturation factor RimM PRC barrel" evidence="7">
    <location>
        <begin position="101"/>
        <end position="167"/>
    </location>
</feature>
<dbReference type="RefSeq" id="WP_210060473.1">
    <property type="nucleotide sequence ID" value="NZ_JAGGLJ010000005.1"/>
</dbReference>
<dbReference type="InterPro" id="IPR056792">
    <property type="entry name" value="PRC_RimM"/>
</dbReference>
<comment type="domain">
    <text evidence="5">The PRC barrel domain binds ribosomal protein uS19.</text>
</comment>
<dbReference type="EMBL" id="JAGGLJ010000005">
    <property type="protein sequence ID" value="MBP2025176.1"/>
    <property type="molecule type" value="Genomic_DNA"/>
</dbReference>
<dbReference type="SUPFAM" id="SSF50346">
    <property type="entry name" value="PRC-barrel domain"/>
    <property type="match status" value="1"/>
</dbReference>
<comment type="subcellular location">
    <subcellularLocation>
        <location evidence="5">Cytoplasm</location>
    </subcellularLocation>
</comment>
<evidence type="ECO:0000256" key="4">
    <source>
        <dbReference type="ARBA" id="ARBA00023186"/>
    </source>
</evidence>
<dbReference type="Gene3D" id="2.40.30.60">
    <property type="entry name" value="RimM"/>
    <property type="match status" value="1"/>
</dbReference>
<dbReference type="InterPro" id="IPR036976">
    <property type="entry name" value="RimM_N_sf"/>
</dbReference>
<dbReference type="InterPro" id="IPR011961">
    <property type="entry name" value="RimM"/>
</dbReference>
<evidence type="ECO:0000256" key="3">
    <source>
        <dbReference type="ARBA" id="ARBA00022552"/>
    </source>
</evidence>
<feature type="domain" description="RimM N-terminal" evidence="6">
    <location>
        <begin position="10"/>
        <end position="88"/>
    </location>
</feature>
<evidence type="ECO:0000259" key="6">
    <source>
        <dbReference type="Pfam" id="PF01782"/>
    </source>
</evidence>
<gene>
    <name evidence="5" type="primary">rimM</name>
    <name evidence="8" type="ORF">J2Z71_000701</name>
</gene>
<accession>A0ABS4KD26</accession>
<keyword evidence="1 5" id="KW-0963">Cytoplasm</keyword>
<dbReference type="Proteomes" id="UP001519306">
    <property type="component" value="Unassembled WGS sequence"/>
</dbReference>
<proteinExistence type="inferred from homology"/>
<comment type="caution">
    <text evidence="8">The sequence shown here is derived from an EMBL/GenBank/DDBJ whole genome shotgun (WGS) entry which is preliminary data.</text>
</comment>
<dbReference type="InterPro" id="IPR002676">
    <property type="entry name" value="RimM_N"/>
</dbReference>
<organism evidence="8 9">
    <name type="scientific">Peptoniphilus stercorisuis</name>
    <dbReference type="NCBI Taxonomy" id="1436965"/>
    <lineage>
        <taxon>Bacteria</taxon>
        <taxon>Bacillati</taxon>
        <taxon>Bacillota</taxon>
        <taxon>Tissierellia</taxon>
        <taxon>Tissierellales</taxon>
        <taxon>Peptoniphilaceae</taxon>
        <taxon>Peptoniphilus</taxon>
    </lineage>
</organism>
<keyword evidence="2 5" id="KW-0690">Ribosome biogenesis</keyword>
<dbReference type="Pfam" id="PF24986">
    <property type="entry name" value="PRC_RimM"/>
    <property type="match status" value="1"/>
</dbReference>
<evidence type="ECO:0000313" key="8">
    <source>
        <dbReference type="EMBL" id="MBP2025176.1"/>
    </source>
</evidence>
<dbReference type="NCBIfam" id="TIGR02273">
    <property type="entry name" value="16S_RimM"/>
    <property type="match status" value="1"/>
</dbReference>
<reference evidence="8 9" key="1">
    <citation type="submission" date="2021-03" db="EMBL/GenBank/DDBJ databases">
        <title>Genomic Encyclopedia of Type Strains, Phase IV (KMG-IV): sequencing the most valuable type-strain genomes for metagenomic binning, comparative biology and taxonomic classification.</title>
        <authorList>
            <person name="Goeker M."/>
        </authorList>
    </citation>
    <scope>NUCLEOTIDE SEQUENCE [LARGE SCALE GENOMIC DNA]</scope>
    <source>
        <strain evidence="8 9">DSM 27563</strain>
    </source>
</reference>
<dbReference type="HAMAP" id="MF_00014">
    <property type="entry name" value="Ribosome_mat_RimM"/>
    <property type="match status" value="1"/>
</dbReference>
<sequence length="172" mass="20226">MKKINDFTIIGKIINTRGIKGELKVFPMTSVVERYSDLDYVFVGEELEKYEISKVSYTDRFVYIKFKEFNNINEVLKFKEKFLYVEDENRIKLDEDTFFISDLISSKVYNTEKEYIGELVDVMENPVNDVYIVKSDDGDEYLIPALKLFVKKVDVENKIIIIDPIEGMLNEI</sequence>
<protein>
    <recommendedName>
        <fullName evidence="5">Ribosome maturation factor RimM</fullName>
    </recommendedName>
</protein>
<evidence type="ECO:0000313" key="9">
    <source>
        <dbReference type="Proteomes" id="UP001519306"/>
    </source>
</evidence>